<dbReference type="InterPro" id="IPR050832">
    <property type="entry name" value="Bact_Acetyltransf"/>
</dbReference>
<dbReference type="InterPro" id="IPR016181">
    <property type="entry name" value="Acyl_CoA_acyltransferase"/>
</dbReference>
<keyword evidence="5" id="KW-1185">Reference proteome</keyword>
<keyword evidence="1 4" id="KW-0808">Transferase</keyword>
<evidence type="ECO:0000259" key="3">
    <source>
        <dbReference type="PROSITE" id="PS51186"/>
    </source>
</evidence>
<accession>A0A5C4N957</accession>
<dbReference type="EMBL" id="VDFV01000059">
    <property type="protein sequence ID" value="TNC62134.1"/>
    <property type="molecule type" value="Genomic_DNA"/>
</dbReference>
<comment type="caution">
    <text evidence="4">The sequence shown here is derived from an EMBL/GenBank/DDBJ whole genome shotgun (WGS) entry which is preliminary data.</text>
</comment>
<dbReference type="InterPro" id="IPR000182">
    <property type="entry name" value="GNAT_dom"/>
</dbReference>
<dbReference type="PANTHER" id="PTHR43877">
    <property type="entry name" value="AMINOALKYLPHOSPHONATE N-ACETYLTRANSFERASE-RELATED-RELATED"/>
    <property type="match status" value="1"/>
</dbReference>
<dbReference type="Gene3D" id="3.40.630.30">
    <property type="match status" value="1"/>
</dbReference>
<gene>
    <name evidence="4" type="ORF">FHG71_20465</name>
</gene>
<evidence type="ECO:0000313" key="4">
    <source>
        <dbReference type="EMBL" id="TNC62134.1"/>
    </source>
</evidence>
<dbReference type="SUPFAM" id="SSF55729">
    <property type="entry name" value="Acyl-CoA N-acyltransferases (Nat)"/>
    <property type="match status" value="1"/>
</dbReference>
<reference evidence="4 5" key="1">
    <citation type="submission" date="2019-06" db="EMBL/GenBank/DDBJ databases">
        <authorList>
            <person name="Jiang L."/>
        </authorList>
    </citation>
    <scope>NUCLEOTIDE SEQUENCE [LARGE SCALE GENOMIC DNA]</scope>
    <source>
        <strain evidence="4 5">YIM 48858</strain>
    </source>
</reference>
<evidence type="ECO:0000313" key="5">
    <source>
        <dbReference type="Proteomes" id="UP000305709"/>
    </source>
</evidence>
<dbReference type="GO" id="GO:0016747">
    <property type="term" value="F:acyltransferase activity, transferring groups other than amino-acyl groups"/>
    <property type="evidence" value="ECO:0007669"/>
    <property type="project" value="InterPro"/>
</dbReference>
<protein>
    <submittedName>
        <fullName evidence="4">GNAT family N-acetyltransferase</fullName>
    </submittedName>
</protein>
<evidence type="ECO:0000256" key="2">
    <source>
        <dbReference type="ARBA" id="ARBA00023315"/>
    </source>
</evidence>
<dbReference type="AlphaFoldDB" id="A0A5C4N957"/>
<dbReference type="Proteomes" id="UP000305709">
    <property type="component" value="Unassembled WGS sequence"/>
</dbReference>
<feature type="domain" description="N-acetyltransferase" evidence="3">
    <location>
        <begin position="23"/>
        <end position="176"/>
    </location>
</feature>
<proteinExistence type="predicted"/>
<organism evidence="4 5">
    <name type="scientific">Rubellimicrobium roseum</name>
    <dbReference type="NCBI Taxonomy" id="687525"/>
    <lineage>
        <taxon>Bacteria</taxon>
        <taxon>Pseudomonadati</taxon>
        <taxon>Pseudomonadota</taxon>
        <taxon>Alphaproteobacteria</taxon>
        <taxon>Rhodobacterales</taxon>
        <taxon>Roseobacteraceae</taxon>
        <taxon>Rubellimicrobium</taxon>
    </lineage>
</organism>
<dbReference type="OrthoDB" id="7651332at2"/>
<evidence type="ECO:0000256" key="1">
    <source>
        <dbReference type="ARBA" id="ARBA00022679"/>
    </source>
</evidence>
<keyword evidence="2" id="KW-0012">Acyltransferase</keyword>
<dbReference type="PROSITE" id="PS51186">
    <property type="entry name" value="GNAT"/>
    <property type="match status" value="1"/>
</dbReference>
<dbReference type="CDD" id="cd04301">
    <property type="entry name" value="NAT_SF"/>
    <property type="match status" value="1"/>
</dbReference>
<dbReference type="Pfam" id="PF00583">
    <property type="entry name" value="Acetyltransf_1"/>
    <property type="match status" value="1"/>
</dbReference>
<sequence>MIVAMLRCRMESTDTDVDGQPEVHIRRVEQPDLPDLLRMVTALTAHYGDPARVSLDTLARDVLGDAPWLLTLVAEVGGSLVGYAASCPPAQMHFGLRRLYLQHLYVDPEVRGSGIGRRLIEASTSLARALDCDFMVVGTEPDNPAAQAVYVACGFEALPSDGSHFWKKVAPPQNADVQNS</sequence>
<name>A0A5C4N957_9RHOB</name>